<comment type="caution">
    <text evidence="2">The sequence shown here is derived from an EMBL/GenBank/DDBJ whole genome shotgun (WGS) entry which is preliminary data.</text>
</comment>
<proteinExistence type="predicted"/>
<evidence type="ECO:0000259" key="1">
    <source>
        <dbReference type="PROSITE" id="PS50879"/>
    </source>
</evidence>
<dbReference type="OMA" id="TEECELC"/>
<dbReference type="Gene3D" id="3.30.420.10">
    <property type="entry name" value="Ribonuclease H-like superfamily/Ribonuclease H"/>
    <property type="match status" value="1"/>
</dbReference>
<dbReference type="GO" id="GO:0003676">
    <property type="term" value="F:nucleic acid binding"/>
    <property type="evidence" value="ECO:0007669"/>
    <property type="project" value="InterPro"/>
</dbReference>
<dbReference type="Proteomes" id="UP000092993">
    <property type="component" value="Unassembled WGS sequence"/>
</dbReference>
<dbReference type="InterPro" id="IPR036397">
    <property type="entry name" value="RNaseH_sf"/>
</dbReference>
<dbReference type="InterPro" id="IPR002156">
    <property type="entry name" value="RNaseH_domain"/>
</dbReference>
<protein>
    <recommendedName>
        <fullName evidence="1">RNase H type-1 domain-containing protein</fullName>
    </recommendedName>
</protein>
<dbReference type="InterPro" id="IPR012337">
    <property type="entry name" value="RNaseH-like_sf"/>
</dbReference>
<organism evidence="2 3">
    <name type="scientific">Grifola frondosa</name>
    <name type="common">Maitake</name>
    <name type="synonym">Polyporus frondosus</name>
    <dbReference type="NCBI Taxonomy" id="5627"/>
    <lineage>
        <taxon>Eukaryota</taxon>
        <taxon>Fungi</taxon>
        <taxon>Dikarya</taxon>
        <taxon>Basidiomycota</taxon>
        <taxon>Agaricomycotina</taxon>
        <taxon>Agaricomycetes</taxon>
        <taxon>Polyporales</taxon>
        <taxon>Grifolaceae</taxon>
        <taxon>Grifola</taxon>
    </lineage>
</organism>
<dbReference type="GO" id="GO:0004523">
    <property type="term" value="F:RNA-DNA hybrid ribonuclease activity"/>
    <property type="evidence" value="ECO:0007669"/>
    <property type="project" value="InterPro"/>
</dbReference>
<dbReference type="OrthoDB" id="2750312at2759"/>
<dbReference type="PANTHER" id="PTHR33481:SF1">
    <property type="entry name" value="ENDONUCLEASE_EXONUCLEASE_PHOSPHATASE DOMAIN-CONTAINING PROTEIN-RELATED"/>
    <property type="match status" value="1"/>
</dbReference>
<reference evidence="2 3" key="1">
    <citation type="submission" date="2016-03" db="EMBL/GenBank/DDBJ databases">
        <title>Whole genome sequencing of Grifola frondosa 9006-11.</title>
        <authorList>
            <person name="Min B."/>
            <person name="Park H."/>
            <person name="Kim J.-G."/>
            <person name="Cho H."/>
            <person name="Oh Y.-L."/>
            <person name="Kong W.-S."/>
            <person name="Choi I.-G."/>
        </authorList>
    </citation>
    <scope>NUCLEOTIDE SEQUENCE [LARGE SCALE GENOMIC DNA]</scope>
    <source>
        <strain evidence="2 3">9006-11</strain>
    </source>
</reference>
<dbReference type="STRING" id="5627.A0A1C7MBS1"/>
<evidence type="ECO:0000313" key="3">
    <source>
        <dbReference type="Proteomes" id="UP000092993"/>
    </source>
</evidence>
<sequence>MRISNGIDQGCPLSGLLFAFYNASLLDTAQPDNDELALGFVDDTGYFAAGSTFDEANHTLEDMINRSDGAAQWALSHNSHFEHSKDALIGFSRRRSPNPDGPTKTIRTTRPSLEIGELTVTPTDHHRFLGILVDEELRFKEHSAAALAKGTQAVQQLRRLCKPASGIAPSLTRQLYSATVVSKMLYAADIWIPPIRTSNEDEPIGKPRTGFTNKLARVQRSAALLITGAMPSTPNDSLNAHADLLPLDLLINKITARATLRLVTLPPRHPLAPRVRRATHYPKHHRSPLHELLNTFQLSPHSSEKIEPVRLSPKWTSDISTTIATLKKEAIKQVNQGGADAYIYTDGSALEDGGVGASAVLCRQGRPNKILKIHLGDKSKHTVYEAELVGILLAIHLLITIATQISSVLLGVDNQAAIITTKKITSGPAHYIADEIHKARRRVRRLNPDLGVGIRWTPGHVGIQGNEMADAEAKKAALGESSPTQLLPTLLRKPLPDNRSAVSQDILTRIKRRNAERLKLSPRYAKLLKLDPKAPSGNFMKMVRNHSKRDSAILMYLRTGHAPLNKHLFHIGKSDTPCCPHCPRSDETVFHFLVECPEHDNIRRQFWDKIPVRSRNIINLLSNPKMTKATLDFIYHTKRIYAPRASQTRTRAKASS</sequence>
<accession>A0A1C7MBS1</accession>
<dbReference type="PANTHER" id="PTHR33481">
    <property type="entry name" value="REVERSE TRANSCRIPTASE"/>
    <property type="match status" value="1"/>
</dbReference>
<dbReference type="PROSITE" id="PS50879">
    <property type="entry name" value="RNASE_H_1"/>
    <property type="match status" value="1"/>
</dbReference>
<dbReference type="Pfam" id="PF00075">
    <property type="entry name" value="RNase_H"/>
    <property type="match status" value="1"/>
</dbReference>
<dbReference type="EMBL" id="LUGG01000005">
    <property type="protein sequence ID" value="OBZ74373.1"/>
    <property type="molecule type" value="Genomic_DNA"/>
</dbReference>
<gene>
    <name evidence="2" type="ORF">A0H81_05495</name>
</gene>
<dbReference type="CDD" id="cd09276">
    <property type="entry name" value="Rnase_HI_RT_non_LTR"/>
    <property type="match status" value="1"/>
</dbReference>
<dbReference type="AlphaFoldDB" id="A0A1C7MBS1"/>
<name>A0A1C7MBS1_GRIFR</name>
<evidence type="ECO:0000313" key="2">
    <source>
        <dbReference type="EMBL" id="OBZ74373.1"/>
    </source>
</evidence>
<feature type="domain" description="RNase H type-1" evidence="1">
    <location>
        <begin position="337"/>
        <end position="478"/>
    </location>
</feature>
<keyword evidence="3" id="KW-1185">Reference proteome</keyword>
<dbReference type="SUPFAM" id="SSF53098">
    <property type="entry name" value="Ribonuclease H-like"/>
    <property type="match status" value="1"/>
</dbReference>